<name>A0A1G9KC29_9ACTN</name>
<evidence type="ECO:0000256" key="4">
    <source>
        <dbReference type="ARBA" id="ARBA00023163"/>
    </source>
</evidence>
<protein>
    <submittedName>
        <fullName evidence="6">DNA-binding transcriptional regulator, LysR family</fullName>
    </submittedName>
</protein>
<evidence type="ECO:0000259" key="5">
    <source>
        <dbReference type="PROSITE" id="PS50931"/>
    </source>
</evidence>
<dbReference type="Pfam" id="PF03466">
    <property type="entry name" value="LysR_substrate"/>
    <property type="match status" value="1"/>
</dbReference>
<dbReference type="PRINTS" id="PR00039">
    <property type="entry name" value="HTHLYSR"/>
</dbReference>
<dbReference type="Pfam" id="PF00126">
    <property type="entry name" value="HTH_1"/>
    <property type="match status" value="1"/>
</dbReference>
<dbReference type="RefSeq" id="WP_090770812.1">
    <property type="nucleotide sequence ID" value="NZ_FNFB01000022.1"/>
</dbReference>
<dbReference type="AlphaFoldDB" id="A0A1G9KC29"/>
<dbReference type="PROSITE" id="PS50931">
    <property type="entry name" value="HTH_LYSR"/>
    <property type="match status" value="1"/>
</dbReference>
<dbReference type="STRING" id="683260.SAMN05421874_12245"/>
<dbReference type="InterPro" id="IPR036390">
    <property type="entry name" value="WH_DNA-bd_sf"/>
</dbReference>
<dbReference type="SUPFAM" id="SSF53850">
    <property type="entry name" value="Periplasmic binding protein-like II"/>
    <property type="match status" value="1"/>
</dbReference>
<dbReference type="Gene3D" id="1.10.10.10">
    <property type="entry name" value="Winged helix-like DNA-binding domain superfamily/Winged helix DNA-binding domain"/>
    <property type="match status" value="1"/>
</dbReference>
<dbReference type="PANTHER" id="PTHR30419">
    <property type="entry name" value="HTH-TYPE TRANSCRIPTIONAL REGULATOR YBHD"/>
    <property type="match status" value="1"/>
</dbReference>
<keyword evidence="7" id="KW-1185">Reference proteome</keyword>
<dbReference type="InterPro" id="IPR050950">
    <property type="entry name" value="HTH-type_LysR_regulators"/>
</dbReference>
<dbReference type="InterPro" id="IPR005119">
    <property type="entry name" value="LysR_subst-bd"/>
</dbReference>
<comment type="similarity">
    <text evidence="1">Belongs to the LysR transcriptional regulatory family.</text>
</comment>
<evidence type="ECO:0000256" key="3">
    <source>
        <dbReference type="ARBA" id="ARBA00023125"/>
    </source>
</evidence>
<keyword evidence="4" id="KW-0804">Transcription</keyword>
<evidence type="ECO:0000256" key="1">
    <source>
        <dbReference type="ARBA" id="ARBA00009437"/>
    </source>
</evidence>
<dbReference type="EMBL" id="FNFB01000022">
    <property type="protein sequence ID" value="SDL47227.1"/>
    <property type="molecule type" value="Genomic_DNA"/>
</dbReference>
<dbReference type="InterPro" id="IPR000847">
    <property type="entry name" value="LysR_HTH_N"/>
</dbReference>
<dbReference type="OrthoDB" id="3181812at2"/>
<reference evidence="6 7" key="1">
    <citation type="submission" date="2016-10" db="EMBL/GenBank/DDBJ databases">
        <authorList>
            <person name="de Groot N.N."/>
        </authorList>
    </citation>
    <scope>NUCLEOTIDE SEQUENCE [LARGE SCALE GENOMIC DNA]</scope>
    <source>
        <strain evidence="6 7">CGMCC 4.5681</strain>
    </source>
</reference>
<evidence type="ECO:0000256" key="2">
    <source>
        <dbReference type="ARBA" id="ARBA00023015"/>
    </source>
</evidence>
<evidence type="ECO:0000313" key="6">
    <source>
        <dbReference type="EMBL" id="SDL47227.1"/>
    </source>
</evidence>
<proteinExistence type="inferred from homology"/>
<dbReference type="FunFam" id="1.10.10.10:FF:000001">
    <property type="entry name" value="LysR family transcriptional regulator"/>
    <property type="match status" value="1"/>
</dbReference>
<feature type="domain" description="HTH lysR-type" evidence="5">
    <location>
        <begin position="1"/>
        <end position="58"/>
    </location>
</feature>
<evidence type="ECO:0000313" key="7">
    <source>
        <dbReference type="Proteomes" id="UP000198683"/>
    </source>
</evidence>
<dbReference type="GO" id="GO:0003700">
    <property type="term" value="F:DNA-binding transcription factor activity"/>
    <property type="evidence" value="ECO:0007669"/>
    <property type="project" value="InterPro"/>
</dbReference>
<dbReference type="InterPro" id="IPR036388">
    <property type="entry name" value="WH-like_DNA-bd_sf"/>
</dbReference>
<dbReference type="Gene3D" id="3.40.190.290">
    <property type="match status" value="1"/>
</dbReference>
<dbReference type="Proteomes" id="UP000198683">
    <property type="component" value="Unassembled WGS sequence"/>
</dbReference>
<dbReference type="GO" id="GO:0005829">
    <property type="term" value="C:cytosol"/>
    <property type="evidence" value="ECO:0007669"/>
    <property type="project" value="TreeGrafter"/>
</dbReference>
<gene>
    <name evidence="6" type="ORF">SAMN05421874_12245</name>
</gene>
<keyword evidence="2" id="KW-0805">Transcription regulation</keyword>
<dbReference type="SUPFAM" id="SSF46785">
    <property type="entry name" value="Winged helix' DNA-binding domain"/>
    <property type="match status" value="1"/>
</dbReference>
<keyword evidence="3 6" id="KW-0238">DNA-binding</keyword>
<organism evidence="6 7">
    <name type="scientific">Nonomuraea maritima</name>
    <dbReference type="NCBI Taxonomy" id="683260"/>
    <lineage>
        <taxon>Bacteria</taxon>
        <taxon>Bacillati</taxon>
        <taxon>Actinomycetota</taxon>
        <taxon>Actinomycetes</taxon>
        <taxon>Streptosporangiales</taxon>
        <taxon>Streptosporangiaceae</taxon>
        <taxon>Nonomuraea</taxon>
    </lineage>
</organism>
<accession>A0A1G9KC29</accession>
<sequence>MELRQLEYFVAVAEEQSFTRAAERVHISQSGVSAQIRRLERELGAELFDRSARTATLTVAGKAALEHARAALSAAGAVGQAVSAVTGLISGRLTVGMVNGCTITPLFDALAAFHAAHPGVRLSLLEDNSDRLVESVRDGAVDLALVGTTAPPDGLESWTIVSERLVAAVPPAHPLAARGTVTLRELIDHPLVCMPPGTGLRTLFDQACAAQGLRPVISLAAGAADAIAALAARGLGVAVLSESMASAYRGQLIALPLTDVDAPALLALIWRNNPNPAVRELLHHSRRTFTASDRTRHERQ</sequence>
<dbReference type="GO" id="GO:0003677">
    <property type="term" value="F:DNA binding"/>
    <property type="evidence" value="ECO:0007669"/>
    <property type="project" value="UniProtKB-KW"/>
</dbReference>